<feature type="non-terminal residue" evidence="1">
    <location>
        <position position="50"/>
    </location>
</feature>
<evidence type="ECO:0000313" key="1">
    <source>
        <dbReference type="EMBL" id="GAH50019.1"/>
    </source>
</evidence>
<reference evidence="1" key="1">
    <citation type="journal article" date="2014" name="Front. Microbiol.">
        <title>High frequency of phylogenetically diverse reductive dehalogenase-homologous genes in deep subseafloor sedimentary metagenomes.</title>
        <authorList>
            <person name="Kawai M."/>
            <person name="Futagami T."/>
            <person name="Toyoda A."/>
            <person name="Takaki Y."/>
            <person name="Nishi S."/>
            <person name="Hori S."/>
            <person name="Arai W."/>
            <person name="Tsubouchi T."/>
            <person name="Morono Y."/>
            <person name="Uchiyama I."/>
            <person name="Ito T."/>
            <person name="Fujiyama A."/>
            <person name="Inagaki F."/>
            <person name="Takami H."/>
        </authorList>
    </citation>
    <scope>NUCLEOTIDE SEQUENCE</scope>
    <source>
        <strain evidence="1">Expedition CK06-06</strain>
    </source>
</reference>
<name>X1H862_9ZZZZ</name>
<sequence>MFTKSDILTNTEKRKISATLQSKKYNFVIISCLQEGVGKLGRVGGETLYD</sequence>
<organism evidence="1">
    <name type="scientific">marine sediment metagenome</name>
    <dbReference type="NCBI Taxonomy" id="412755"/>
    <lineage>
        <taxon>unclassified sequences</taxon>
        <taxon>metagenomes</taxon>
        <taxon>ecological metagenomes</taxon>
    </lineage>
</organism>
<dbReference type="AlphaFoldDB" id="X1H862"/>
<dbReference type="EMBL" id="BARU01017891">
    <property type="protein sequence ID" value="GAH50019.1"/>
    <property type="molecule type" value="Genomic_DNA"/>
</dbReference>
<accession>X1H862</accession>
<proteinExistence type="predicted"/>
<gene>
    <name evidence="1" type="ORF">S03H2_29624</name>
</gene>
<comment type="caution">
    <text evidence="1">The sequence shown here is derived from an EMBL/GenBank/DDBJ whole genome shotgun (WGS) entry which is preliminary data.</text>
</comment>
<protein>
    <submittedName>
        <fullName evidence="1">Uncharacterized protein</fullName>
    </submittedName>
</protein>